<keyword evidence="1" id="KW-0472">Membrane</keyword>
<comment type="caution">
    <text evidence="2">The sequence shown here is derived from an EMBL/GenBank/DDBJ whole genome shotgun (WGS) entry which is preliminary data.</text>
</comment>
<feature type="transmembrane region" description="Helical" evidence="1">
    <location>
        <begin position="178"/>
        <end position="195"/>
    </location>
</feature>
<dbReference type="Proteomes" id="UP000256899">
    <property type="component" value="Unassembled WGS sequence"/>
</dbReference>
<keyword evidence="1" id="KW-0812">Transmembrane</keyword>
<sequence>MPLDKEPPYLLTLIVAIVGWLLVNYVEKLQSTPLVEYSIEQLSVEDSFYWSNQIKCSLSSSSPKSLYKFSIRNLSAKTKFNAVTFHVKTQASVNVNEVVSARIIPHPPATAGKKASSCNTESATYPGLSIQPNATIDLLVGFSNELADPFIIVDNSSQAINLQRSNFQTWLITNEGRIIIALVLLLIIAFGRTLTTR</sequence>
<name>A0A3E0U2Y7_9GAMM</name>
<dbReference type="EMBL" id="QUOT01000001">
    <property type="protein sequence ID" value="REL31296.1"/>
    <property type="molecule type" value="Genomic_DNA"/>
</dbReference>
<evidence type="ECO:0000313" key="3">
    <source>
        <dbReference type="Proteomes" id="UP000256899"/>
    </source>
</evidence>
<evidence type="ECO:0000313" key="2">
    <source>
        <dbReference type="EMBL" id="REL31296.1"/>
    </source>
</evidence>
<reference evidence="3" key="1">
    <citation type="submission" date="2018-08" db="EMBL/GenBank/DDBJ databases">
        <title>Thalassotalea euphylliae genome.</title>
        <authorList>
            <person name="Summers S."/>
            <person name="Rice S.A."/>
            <person name="Freckelton M.L."/>
            <person name="Nedved B.T."/>
            <person name="Hadfield M.G."/>
        </authorList>
    </citation>
    <scope>NUCLEOTIDE SEQUENCE [LARGE SCALE GENOMIC DNA]</scope>
    <source>
        <strain evidence="3">H3</strain>
    </source>
</reference>
<dbReference type="RefSeq" id="WP_116016016.1">
    <property type="nucleotide sequence ID" value="NZ_QUOT01000001.1"/>
</dbReference>
<keyword evidence="1" id="KW-1133">Transmembrane helix</keyword>
<proteinExistence type="predicted"/>
<dbReference type="AlphaFoldDB" id="A0A3E0U2Y7"/>
<protein>
    <submittedName>
        <fullName evidence="2">Uncharacterized protein</fullName>
    </submittedName>
</protein>
<evidence type="ECO:0000256" key="1">
    <source>
        <dbReference type="SAM" id="Phobius"/>
    </source>
</evidence>
<organism evidence="2 3">
    <name type="scientific">Thalassotalea euphylliae</name>
    <dbReference type="NCBI Taxonomy" id="1655234"/>
    <lineage>
        <taxon>Bacteria</taxon>
        <taxon>Pseudomonadati</taxon>
        <taxon>Pseudomonadota</taxon>
        <taxon>Gammaproteobacteria</taxon>
        <taxon>Alteromonadales</taxon>
        <taxon>Colwelliaceae</taxon>
        <taxon>Thalassotalea</taxon>
    </lineage>
</organism>
<feature type="transmembrane region" description="Helical" evidence="1">
    <location>
        <begin position="7"/>
        <end position="26"/>
    </location>
</feature>
<gene>
    <name evidence="2" type="ORF">DXX94_11560</name>
</gene>
<accession>A0A3E0U2Y7</accession>
<keyword evidence="3" id="KW-1185">Reference proteome</keyword>